<keyword evidence="2" id="KW-1185">Reference proteome</keyword>
<accession>A0A835IFZ5</accession>
<dbReference type="PANTHER" id="PTHR34576:SF2">
    <property type="entry name" value="MEMBRANE-ASSOCIATED KINASE REGULATOR 6-RELATED"/>
    <property type="match status" value="1"/>
</dbReference>
<dbReference type="PANTHER" id="PTHR34576">
    <property type="entry name" value="MEMBRANE-ASSOCIATED KINASE REGULATOR 6-RELATED"/>
    <property type="match status" value="1"/>
</dbReference>
<evidence type="ECO:0000313" key="2">
    <source>
        <dbReference type="Proteomes" id="UP000631114"/>
    </source>
</evidence>
<dbReference type="AlphaFoldDB" id="A0A835IFZ5"/>
<evidence type="ECO:0000313" key="1">
    <source>
        <dbReference type="EMBL" id="KAF9615043.1"/>
    </source>
</evidence>
<protein>
    <recommendedName>
        <fullName evidence="3">Membrane-associated kinase regulator 6</fullName>
    </recommendedName>
</protein>
<proteinExistence type="predicted"/>
<organism evidence="1 2">
    <name type="scientific">Coptis chinensis</name>
    <dbReference type="NCBI Taxonomy" id="261450"/>
    <lineage>
        <taxon>Eukaryota</taxon>
        <taxon>Viridiplantae</taxon>
        <taxon>Streptophyta</taxon>
        <taxon>Embryophyta</taxon>
        <taxon>Tracheophyta</taxon>
        <taxon>Spermatophyta</taxon>
        <taxon>Magnoliopsida</taxon>
        <taxon>Ranunculales</taxon>
        <taxon>Ranunculaceae</taxon>
        <taxon>Coptidoideae</taxon>
        <taxon>Coptis</taxon>
    </lineage>
</organism>
<reference evidence="1 2" key="1">
    <citation type="submission" date="2020-10" db="EMBL/GenBank/DDBJ databases">
        <title>The Coptis chinensis genome and diversification of protoberbering-type alkaloids.</title>
        <authorList>
            <person name="Wang B."/>
            <person name="Shu S."/>
            <person name="Song C."/>
            <person name="Liu Y."/>
        </authorList>
    </citation>
    <scope>NUCLEOTIDE SEQUENCE [LARGE SCALE GENOMIC DNA]</scope>
    <source>
        <strain evidence="1">HL-2020</strain>
        <tissue evidence="1">Leaf</tissue>
    </source>
</reference>
<gene>
    <name evidence="1" type="ORF">IFM89_021614</name>
</gene>
<evidence type="ECO:0008006" key="3">
    <source>
        <dbReference type="Google" id="ProtNLM"/>
    </source>
</evidence>
<name>A0A835IFZ5_9MAGN</name>
<dbReference type="EMBL" id="JADFTS010000003">
    <property type="protein sequence ID" value="KAF9615043.1"/>
    <property type="molecule type" value="Genomic_DNA"/>
</dbReference>
<sequence length="221" mass="25019">METSSPLSIESFSFKWVVNLKLSFDGLDDSFRASLEASDEAAFIEMDPKMAITSKTSLGDTQDFNFSSSQFPPLLVHADEVFSNGLLVPYFLTPSKEHTSDSIPTLPTSLESCRLLLPKNRIHRSFIRNCWSSCRRILKKHLCFSKKPSKRVRDSSSTTITQTIDARTEFDASKGTSPRTSTDYLIRDWSHDIEMSIQEAVLHCKRSFGRSLMFLMSVLIS</sequence>
<dbReference type="InterPro" id="IPR044699">
    <property type="entry name" value="MAKR6"/>
</dbReference>
<dbReference type="Proteomes" id="UP000631114">
    <property type="component" value="Unassembled WGS sequence"/>
</dbReference>
<dbReference type="OrthoDB" id="1913205at2759"/>
<comment type="caution">
    <text evidence="1">The sequence shown here is derived from an EMBL/GenBank/DDBJ whole genome shotgun (WGS) entry which is preliminary data.</text>
</comment>